<evidence type="ECO:0000259" key="1">
    <source>
        <dbReference type="Pfam" id="PF01609"/>
    </source>
</evidence>
<sequence length="284" mass="32486">MSAIRLISDLQFLVANTEIDVIQALKPGPRIMRYELTDFEWAAIRPFLPNKPRGVPRVNDRRVLNGIFWILRSGAPWRDLPESFGPYTTCYNRFVRWRMAGIWDLIMKALAEAHDGSVQMIDTSIVRVHQHGGCAGGSEKRLMGRSRGGLTTKIHACVDTNGLPVRLELTTGAAHDNRLVTGLLSDLKSRAMLLADRGYDADWIRALVSERGAWANIPPKRNRKDPICFSPYLYRARNLVERFFNRIKQCRRVATRYDKLAANYLAFIKLASIRIWLRTYESTP</sequence>
<dbReference type="PANTHER" id="PTHR46637">
    <property type="entry name" value="TIS1421-TRANSPOSASE PROTEIN A"/>
    <property type="match status" value="1"/>
</dbReference>
<evidence type="ECO:0000259" key="2">
    <source>
        <dbReference type="Pfam" id="PF13340"/>
    </source>
</evidence>
<reference evidence="10" key="9">
    <citation type="submission" date="2020-05" db="EMBL/GenBank/DDBJ databases">
        <title>Complete genome sequence of Bradyrhizobium diazoefficiens XF9 isolated from soybean nodule.</title>
        <authorList>
            <person name="Noda R."/>
            <person name="Kakizaki K."/>
            <person name="Minamisawa K."/>
        </authorList>
    </citation>
    <scope>NUCLEOTIDE SEQUENCE</scope>
    <source>
        <strain evidence="10">XF9</strain>
    </source>
</reference>
<feature type="domain" description="Transposase IS4-like" evidence="1">
    <location>
        <begin position="115"/>
        <end position="273"/>
    </location>
</feature>
<dbReference type="EMBL" id="AP023099">
    <property type="protein sequence ID" value="BCE89791.1"/>
    <property type="molecule type" value="Genomic_DNA"/>
</dbReference>
<evidence type="ECO:0000313" key="9">
    <source>
        <dbReference type="EMBL" id="BCE72453.1"/>
    </source>
</evidence>
<dbReference type="EMBL" id="AP023095">
    <property type="protein sequence ID" value="BCE55027.1"/>
    <property type="molecule type" value="Genomic_DNA"/>
</dbReference>
<reference evidence="11" key="2">
    <citation type="submission" date="2020-05" db="EMBL/GenBank/DDBJ databases">
        <title>Complete genome sequence of Bradyrhizobium diazoefficiens XF10 isolated from soybean nodule.</title>
        <authorList>
            <person name="Noda R."/>
            <person name="Kakizaki K."/>
            <person name="Minamisawa K."/>
        </authorList>
    </citation>
    <scope>NUCLEOTIDE SEQUENCE</scope>
    <source>
        <strain evidence="11">XF10</strain>
    </source>
</reference>
<dbReference type="Pfam" id="PF01609">
    <property type="entry name" value="DDE_Tnp_1"/>
    <property type="match status" value="1"/>
</dbReference>
<evidence type="ECO:0000313" key="4">
    <source>
        <dbReference type="EMBL" id="BCE28844.1"/>
    </source>
</evidence>
<dbReference type="GO" id="GO:0003677">
    <property type="term" value="F:DNA binding"/>
    <property type="evidence" value="ECO:0007669"/>
    <property type="project" value="InterPro"/>
</dbReference>
<evidence type="ECO:0000313" key="3">
    <source>
        <dbReference type="EMBL" id="BCE20014.1"/>
    </source>
</evidence>
<dbReference type="EMBL" id="AP023093">
    <property type="protein sequence ID" value="BCE37586.1"/>
    <property type="molecule type" value="Genomic_DNA"/>
</dbReference>
<dbReference type="EMBL" id="AP023092">
    <property type="protein sequence ID" value="BCE28844.1"/>
    <property type="molecule type" value="Genomic_DNA"/>
</dbReference>
<reference evidence="7" key="6">
    <citation type="submission" date="2020-05" db="EMBL/GenBank/DDBJ databases">
        <title>Complete genome sequence of Bradyrhizobium diazoefficiens XF5 isolated from soybean nodule.</title>
        <authorList>
            <person name="Noda R."/>
            <person name="Kakizaki K."/>
            <person name="Minamisawa K."/>
        </authorList>
    </citation>
    <scope>NUCLEOTIDE SEQUENCE</scope>
    <source>
        <strain evidence="7">XF5</strain>
    </source>
</reference>
<dbReference type="GO" id="GO:0006313">
    <property type="term" value="P:DNA transposition"/>
    <property type="evidence" value="ECO:0007669"/>
    <property type="project" value="InterPro"/>
</dbReference>
<organism evidence="9">
    <name type="scientific">Bradyrhizobium diazoefficiens</name>
    <dbReference type="NCBI Taxonomy" id="1355477"/>
    <lineage>
        <taxon>Bacteria</taxon>
        <taxon>Pseudomonadati</taxon>
        <taxon>Pseudomonadota</taxon>
        <taxon>Alphaproteobacteria</taxon>
        <taxon>Hyphomicrobiales</taxon>
        <taxon>Nitrobacteraceae</taxon>
        <taxon>Bradyrhizobium</taxon>
    </lineage>
</organism>
<dbReference type="OMA" id="HFACAWI"/>
<feature type="domain" description="Insertion element IS402-like" evidence="2">
    <location>
        <begin position="36"/>
        <end position="106"/>
    </location>
</feature>
<dbReference type="InterPro" id="IPR052909">
    <property type="entry name" value="Transposase_6_like"/>
</dbReference>
<dbReference type="InterPro" id="IPR002559">
    <property type="entry name" value="Transposase_11"/>
</dbReference>
<dbReference type="EMBL" id="AP023091">
    <property type="protein sequence ID" value="BCE20014.1"/>
    <property type="molecule type" value="Genomic_DNA"/>
</dbReference>
<proteinExistence type="predicted"/>
<gene>
    <name evidence="11" type="ORF">XF10B_25890</name>
    <name evidence="3" type="ORF">XF1B_26950</name>
    <name evidence="4" type="ORF">XF2B_26130</name>
    <name evidence="5" type="ORF">XF3B_26170</name>
    <name evidence="6" type="ORF">XF4B_26160</name>
    <name evidence="7" type="ORF">XF5B_25390</name>
    <name evidence="8" type="ORF">XF6B_25590</name>
    <name evidence="9" type="ORF">XF8B_25640</name>
    <name evidence="10" type="ORF">XF9B_26040</name>
</gene>
<reference evidence="8" key="7">
    <citation type="submission" date="2020-05" db="EMBL/GenBank/DDBJ databases">
        <title>Complete genome sequence of Bradyrhizobium diazoefficiens XF6 isolated from soybean nodule.</title>
        <authorList>
            <person name="Noda R."/>
            <person name="Kakizaki K."/>
            <person name="Minamisawa K."/>
        </authorList>
    </citation>
    <scope>NUCLEOTIDE SEQUENCE</scope>
    <source>
        <strain evidence="8">XF6</strain>
    </source>
</reference>
<dbReference type="EMBL" id="AP023098">
    <property type="protein sequence ID" value="BCE81183.1"/>
    <property type="molecule type" value="Genomic_DNA"/>
</dbReference>
<dbReference type="EMBL" id="AP023097">
    <property type="protein sequence ID" value="BCE72453.1"/>
    <property type="molecule type" value="Genomic_DNA"/>
</dbReference>
<reference evidence="3" key="1">
    <citation type="submission" date="2020-05" db="EMBL/GenBank/DDBJ databases">
        <title>Complete genome sequence of Bradyrhizobium diazoefficiens XF1 isolated from soybean nodule.</title>
        <authorList>
            <person name="Noda R."/>
            <person name="Kakizaki K."/>
            <person name="Minamisawa K."/>
        </authorList>
    </citation>
    <scope>NUCLEOTIDE SEQUENCE</scope>
    <source>
        <strain evidence="3">XF1</strain>
    </source>
</reference>
<name>A0A810B9H9_9BRAD</name>
<evidence type="ECO:0000313" key="11">
    <source>
        <dbReference type="EMBL" id="BCE89791.1"/>
    </source>
</evidence>
<evidence type="ECO:0000313" key="7">
    <source>
        <dbReference type="EMBL" id="BCE55027.1"/>
    </source>
</evidence>
<dbReference type="PANTHER" id="PTHR46637:SF1">
    <property type="entry name" value="BLL5188 PROTEIN"/>
    <property type="match status" value="1"/>
</dbReference>
<reference evidence="6" key="5">
    <citation type="submission" date="2020-05" db="EMBL/GenBank/DDBJ databases">
        <title>Complete genome sequence of Bradyrhizobium diazoefficiens XF4 isolated from soybean nodule.</title>
        <authorList>
            <person name="Noda R."/>
            <person name="Kakizaki K."/>
            <person name="Minamisawa K."/>
        </authorList>
    </citation>
    <scope>NUCLEOTIDE SEQUENCE</scope>
    <source>
        <strain evidence="6">XF4</strain>
    </source>
</reference>
<reference evidence="5" key="4">
    <citation type="submission" date="2020-05" db="EMBL/GenBank/DDBJ databases">
        <title>Complete genome sequence of Bradyrhizobium diazoefficiens XF3 isolated from soybean nodule.</title>
        <authorList>
            <person name="Noda R."/>
            <person name="Kakizaki K."/>
            <person name="Minamisawa K."/>
        </authorList>
    </citation>
    <scope>NUCLEOTIDE SEQUENCE</scope>
    <source>
        <strain evidence="5">XF3</strain>
    </source>
</reference>
<dbReference type="Pfam" id="PF13340">
    <property type="entry name" value="DUF4096"/>
    <property type="match status" value="1"/>
</dbReference>
<dbReference type="NCBIfam" id="NF033580">
    <property type="entry name" value="transpos_IS5_3"/>
    <property type="match status" value="1"/>
</dbReference>
<accession>A0A810B9H9</accession>
<dbReference type="InterPro" id="IPR025161">
    <property type="entry name" value="IS402-like_dom"/>
</dbReference>
<dbReference type="EMBL" id="AP023094">
    <property type="protein sequence ID" value="BCE46267.1"/>
    <property type="molecule type" value="Genomic_DNA"/>
</dbReference>
<dbReference type="GO" id="GO:0004803">
    <property type="term" value="F:transposase activity"/>
    <property type="evidence" value="ECO:0007669"/>
    <property type="project" value="InterPro"/>
</dbReference>
<reference evidence="9" key="8">
    <citation type="submission" date="2020-05" db="EMBL/GenBank/DDBJ databases">
        <title>Complete genome sequence of Bradyrhizobium diazoefficiens XF8 isolated from soybean nodule.</title>
        <authorList>
            <person name="Noda R."/>
            <person name="Kakizaki K."/>
            <person name="Minamisawa K."/>
        </authorList>
    </citation>
    <scope>NUCLEOTIDE SEQUENCE</scope>
    <source>
        <strain evidence="9">XF8</strain>
    </source>
</reference>
<evidence type="ECO:0000313" key="5">
    <source>
        <dbReference type="EMBL" id="BCE37586.1"/>
    </source>
</evidence>
<evidence type="ECO:0000313" key="6">
    <source>
        <dbReference type="EMBL" id="BCE46267.1"/>
    </source>
</evidence>
<evidence type="ECO:0000313" key="8">
    <source>
        <dbReference type="EMBL" id="BCE63760.1"/>
    </source>
</evidence>
<dbReference type="AlphaFoldDB" id="A0A810B9H9"/>
<protein>
    <submittedName>
        <fullName evidence="9">DDE transposase</fullName>
    </submittedName>
</protein>
<reference evidence="4" key="3">
    <citation type="submission" date="2020-05" db="EMBL/GenBank/DDBJ databases">
        <title>Complete genome sequence of Bradyrhizobium diazoefficiens XF2 isolated from soybean nodule.</title>
        <authorList>
            <person name="Noda R."/>
            <person name="Kakizaki K."/>
            <person name="Minamisawa K."/>
        </authorList>
    </citation>
    <scope>NUCLEOTIDE SEQUENCE</scope>
    <source>
        <strain evidence="4">XF2</strain>
    </source>
</reference>
<evidence type="ECO:0000313" key="10">
    <source>
        <dbReference type="EMBL" id="BCE81183.1"/>
    </source>
</evidence>
<dbReference type="EMBL" id="AP023096">
    <property type="protein sequence ID" value="BCE63760.1"/>
    <property type="molecule type" value="Genomic_DNA"/>
</dbReference>